<feature type="compositionally biased region" description="Basic and acidic residues" evidence="1">
    <location>
        <begin position="150"/>
        <end position="163"/>
    </location>
</feature>
<dbReference type="Proteomes" id="UP001055153">
    <property type="component" value="Unassembled WGS sequence"/>
</dbReference>
<evidence type="ECO:0000256" key="1">
    <source>
        <dbReference type="SAM" id="MobiDB-lite"/>
    </source>
</evidence>
<evidence type="ECO:0000313" key="2">
    <source>
        <dbReference type="EMBL" id="GJE02750.1"/>
    </source>
</evidence>
<name>A0ABQ4SLU6_9HYPH</name>
<proteinExistence type="predicted"/>
<dbReference type="EMBL" id="BPQQ01000060">
    <property type="protein sequence ID" value="GJE02750.1"/>
    <property type="molecule type" value="Genomic_DNA"/>
</dbReference>
<sequence length="173" mass="17958">MAHANGPAGGAAQAHRKSRRPAADRPGSASASRPARLAFTLDLSTGAVIRIETVGAADERRDLSEGERLALSSGAGEEPVESLIERAFEAGIACMLGDDEDEGPDDAADAGLRRLILKPLMDDGPAAGLMRRDVVGRAIVETLIRHGLRPRPDEAAAARDERAGPTAPLGPDA</sequence>
<keyword evidence="3" id="KW-1185">Reference proteome</keyword>
<organism evidence="2 3">
    <name type="scientific">Methylobacterium isbiliense</name>
    <dbReference type="NCBI Taxonomy" id="315478"/>
    <lineage>
        <taxon>Bacteria</taxon>
        <taxon>Pseudomonadati</taxon>
        <taxon>Pseudomonadota</taxon>
        <taxon>Alphaproteobacteria</taxon>
        <taxon>Hyphomicrobiales</taxon>
        <taxon>Methylobacteriaceae</taxon>
        <taxon>Methylobacterium</taxon>
    </lineage>
</organism>
<accession>A0ABQ4SLU6</accession>
<gene>
    <name evidence="2" type="ORF">GMJLKIPL_4699</name>
</gene>
<feature type="region of interest" description="Disordered" evidence="1">
    <location>
        <begin position="55"/>
        <end position="81"/>
    </location>
</feature>
<protein>
    <submittedName>
        <fullName evidence="2">Uncharacterized protein</fullName>
    </submittedName>
</protein>
<comment type="caution">
    <text evidence="2">The sequence shown here is derived from an EMBL/GenBank/DDBJ whole genome shotgun (WGS) entry which is preliminary data.</text>
</comment>
<feature type="compositionally biased region" description="Basic and acidic residues" evidence="1">
    <location>
        <begin position="57"/>
        <end position="68"/>
    </location>
</feature>
<feature type="region of interest" description="Disordered" evidence="1">
    <location>
        <begin position="149"/>
        <end position="173"/>
    </location>
</feature>
<dbReference type="RefSeq" id="WP_238239905.1">
    <property type="nucleotide sequence ID" value="NZ_BPQQ01000060.1"/>
</dbReference>
<reference evidence="2" key="2">
    <citation type="submission" date="2021-08" db="EMBL/GenBank/DDBJ databases">
        <authorList>
            <person name="Tani A."/>
            <person name="Ola A."/>
            <person name="Ogura Y."/>
            <person name="Katsura K."/>
            <person name="Hayashi T."/>
        </authorList>
    </citation>
    <scope>NUCLEOTIDE SEQUENCE</scope>
    <source>
        <strain evidence="2">DSM 17168</strain>
    </source>
</reference>
<feature type="region of interest" description="Disordered" evidence="1">
    <location>
        <begin position="1"/>
        <end position="35"/>
    </location>
</feature>
<evidence type="ECO:0000313" key="3">
    <source>
        <dbReference type="Proteomes" id="UP001055153"/>
    </source>
</evidence>
<reference evidence="2" key="1">
    <citation type="journal article" date="2021" name="Front. Microbiol.">
        <title>Comprehensive Comparative Genomics and Phenotyping of Methylobacterium Species.</title>
        <authorList>
            <person name="Alessa O."/>
            <person name="Ogura Y."/>
            <person name="Fujitani Y."/>
            <person name="Takami H."/>
            <person name="Hayashi T."/>
            <person name="Sahin N."/>
            <person name="Tani A."/>
        </authorList>
    </citation>
    <scope>NUCLEOTIDE SEQUENCE</scope>
    <source>
        <strain evidence="2">DSM 17168</strain>
    </source>
</reference>